<reference evidence="1" key="2">
    <citation type="submission" date="2020-09" db="EMBL/GenBank/DDBJ databases">
        <authorList>
            <person name="Sun Q."/>
            <person name="Ohkuma M."/>
        </authorList>
    </citation>
    <scope>NUCLEOTIDE SEQUENCE</scope>
    <source>
        <strain evidence="1">JCM 3172</strain>
    </source>
</reference>
<keyword evidence="2" id="KW-1185">Reference proteome</keyword>
<organism evidence="1 2">
    <name type="scientific">Streptomyces purpureus</name>
    <dbReference type="NCBI Taxonomy" id="1951"/>
    <lineage>
        <taxon>Bacteria</taxon>
        <taxon>Bacillati</taxon>
        <taxon>Actinomycetota</taxon>
        <taxon>Actinomycetes</taxon>
        <taxon>Kitasatosporales</taxon>
        <taxon>Streptomycetaceae</taxon>
        <taxon>Streptomyces</taxon>
    </lineage>
</organism>
<accession>A0A918LPG1</accession>
<name>A0A918LPG1_9ACTN</name>
<sequence>MTEIEQLLDRLAEDEPCLEYGPDDDVESAAPWPDYAALARI</sequence>
<comment type="caution">
    <text evidence="1">The sequence shown here is derived from an EMBL/GenBank/DDBJ whole genome shotgun (WGS) entry which is preliminary data.</text>
</comment>
<proteinExistence type="predicted"/>
<dbReference type="Proteomes" id="UP000619486">
    <property type="component" value="Unassembled WGS sequence"/>
</dbReference>
<evidence type="ECO:0000313" key="1">
    <source>
        <dbReference type="EMBL" id="GGT31767.1"/>
    </source>
</evidence>
<reference evidence="1" key="1">
    <citation type="journal article" date="2014" name="Int. J. Syst. Evol. Microbiol.">
        <title>Complete genome sequence of Corynebacterium casei LMG S-19264T (=DSM 44701T), isolated from a smear-ripened cheese.</title>
        <authorList>
            <consortium name="US DOE Joint Genome Institute (JGI-PGF)"/>
            <person name="Walter F."/>
            <person name="Albersmeier A."/>
            <person name="Kalinowski J."/>
            <person name="Ruckert C."/>
        </authorList>
    </citation>
    <scope>NUCLEOTIDE SEQUENCE</scope>
    <source>
        <strain evidence="1">JCM 3172</strain>
    </source>
</reference>
<dbReference type="AlphaFoldDB" id="A0A918LPG1"/>
<evidence type="ECO:0000313" key="2">
    <source>
        <dbReference type="Proteomes" id="UP000619486"/>
    </source>
</evidence>
<dbReference type="EMBL" id="BMQQ01000008">
    <property type="protein sequence ID" value="GGT31767.1"/>
    <property type="molecule type" value="Genomic_DNA"/>
</dbReference>
<dbReference type="RefSeq" id="WP_019888677.1">
    <property type="nucleotide sequence ID" value="NZ_BMQQ01000008.1"/>
</dbReference>
<protein>
    <submittedName>
        <fullName evidence="1">Uncharacterized protein</fullName>
    </submittedName>
</protein>
<gene>
    <name evidence="1" type="ORF">GCM10014713_26710</name>
</gene>